<evidence type="ECO:0000256" key="2">
    <source>
        <dbReference type="SAM" id="SignalP"/>
    </source>
</evidence>
<evidence type="ECO:0000313" key="4">
    <source>
        <dbReference type="Proteomes" id="UP000244900"/>
    </source>
</evidence>
<keyword evidence="2" id="KW-0732">Signal</keyword>
<evidence type="ECO:0008006" key="5">
    <source>
        <dbReference type="Google" id="ProtNLM"/>
    </source>
</evidence>
<feature type="compositionally biased region" description="Basic and acidic residues" evidence="1">
    <location>
        <begin position="233"/>
        <end position="245"/>
    </location>
</feature>
<gene>
    <name evidence="3" type="ORF">DDW44_18495</name>
</gene>
<dbReference type="AlphaFoldDB" id="A0A2S1SVX3"/>
<organism evidence="3 4">
    <name type="scientific">Streptomyces tirandamycinicus</name>
    <dbReference type="NCBI Taxonomy" id="2174846"/>
    <lineage>
        <taxon>Bacteria</taxon>
        <taxon>Bacillati</taxon>
        <taxon>Actinomycetota</taxon>
        <taxon>Actinomycetes</taxon>
        <taxon>Kitasatosporales</taxon>
        <taxon>Streptomycetaceae</taxon>
        <taxon>Streptomyces</taxon>
    </lineage>
</organism>
<feature type="region of interest" description="Disordered" evidence="1">
    <location>
        <begin position="212"/>
        <end position="340"/>
    </location>
</feature>
<proteinExistence type="predicted"/>
<evidence type="ECO:0000313" key="3">
    <source>
        <dbReference type="EMBL" id="AWI30545.1"/>
    </source>
</evidence>
<reference evidence="3 4" key="1">
    <citation type="submission" date="2018-05" db="EMBL/GenBank/DDBJ databases">
        <title>Complete genome sequence of sponge-derived Streptomyces sp. HNM0039.</title>
        <authorList>
            <person name="Huang X."/>
            <person name="Zhou S."/>
        </authorList>
    </citation>
    <scope>NUCLEOTIDE SEQUENCE [LARGE SCALE GENOMIC DNA]</scope>
    <source>
        <strain evidence="3 4">HNM0039</strain>
    </source>
</reference>
<feature type="signal peptide" evidence="2">
    <location>
        <begin position="1"/>
        <end position="26"/>
    </location>
</feature>
<dbReference type="KEGG" id="stir:DDW44_18495"/>
<keyword evidence="4" id="KW-1185">Reference proteome</keyword>
<feature type="chain" id="PRO_5015490290" description="ATP-binding protein" evidence="2">
    <location>
        <begin position="27"/>
        <end position="353"/>
    </location>
</feature>
<sequence length="353" mass="35581">MRALKALLFLGGLVLLGFALGGQAHAVERPGEPSAVSQAGSAGPVRQLRGDAAPVAAEAVDRTARPAADRVVREVRPVAEPVVPDVAEDVDEVRPVAGLVEQDVDAVRRVAGPVVREVRPVAGLVAEQAARPVFGAASVTGTVTRTVTQTVTQPAGRTVGEAAAEATESLGGVAGTLSAGVSAGPWQAPGQGRPGEDLLPVPVPVLSGGDVWDVAQGRVPPGLRPGDPPAAEAVHEEAAGTDEGRSGPVKVGQFRPAHDTPPPAGAAHHGRSQVLRGGVGDQPHPGHPGRSPAAPYGAAVLQTAGDSHTPRPGDQPAAWFQGAPVRALPPGSGLPEADSGVCDRLREIPEFPG</sequence>
<dbReference type="Proteomes" id="UP000244900">
    <property type="component" value="Chromosome"/>
</dbReference>
<dbReference type="EMBL" id="CP029188">
    <property type="protein sequence ID" value="AWI30545.1"/>
    <property type="molecule type" value="Genomic_DNA"/>
</dbReference>
<accession>A0A2S1SVX3</accession>
<evidence type="ECO:0000256" key="1">
    <source>
        <dbReference type="SAM" id="MobiDB-lite"/>
    </source>
</evidence>
<protein>
    <recommendedName>
        <fullName evidence="5">ATP-binding protein</fullName>
    </recommendedName>
</protein>
<name>A0A2S1SVX3_9ACTN</name>
<dbReference type="OrthoDB" id="4315271at2"/>